<protein>
    <submittedName>
        <fullName evidence="1">Uncharacterized protein</fullName>
    </submittedName>
</protein>
<sequence>MDIFERKLLECKDSDSLKEYREYLDNSLMYQEKVLNSLNENGIDILISPSFAYPSGPICEYPSESPSWPLLYVTGLNFVGGVLPVTNGNEKDYENQNQKTNLNPFYLKECPDPRNLPLTIQIIGKPFCEEMVLNIMKKVEISGNYKRNL</sequence>
<organism evidence="1 2">
    <name type="scientific">Intoshia linei</name>
    <dbReference type="NCBI Taxonomy" id="1819745"/>
    <lineage>
        <taxon>Eukaryota</taxon>
        <taxon>Metazoa</taxon>
        <taxon>Spiralia</taxon>
        <taxon>Lophotrochozoa</taxon>
        <taxon>Mesozoa</taxon>
        <taxon>Orthonectida</taxon>
        <taxon>Rhopaluridae</taxon>
        <taxon>Intoshia</taxon>
    </lineage>
</organism>
<proteinExistence type="predicted"/>
<evidence type="ECO:0000313" key="2">
    <source>
        <dbReference type="Proteomes" id="UP000078046"/>
    </source>
</evidence>
<dbReference type="Gene3D" id="3.90.1300.10">
    <property type="entry name" value="Amidase signature (AS) domain"/>
    <property type="match status" value="1"/>
</dbReference>
<dbReference type="GO" id="GO:0017064">
    <property type="term" value="F:fatty acid amide hydrolase activity"/>
    <property type="evidence" value="ECO:0007669"/>
    <property type="project" value="TreeGrafter"/>
</dbReference>
<name>A0A177ARG0_9BILA</name>
<dbReference type="PANTHER" id="PTHR45847">
    <property type="entry name" value="FATTY ACID AMIDE HYDROLASE"/>
    <property type="match status" value="1"/>
</dbReference>
<evidence type="ECO:0000313" key="1">
    <source>
        <dbReference type="EMBL" id="OAF64565.1"/>
    </source>
</evidence>
<dbReference type="PANTHER" id="PTHR45847:SF6">
    <property type="entry name" value="FATTY ACID AMIDE HYDROLASE"/>
    <property type="match status" value="1"/>
</dbReference>
<dbReference type="EMBL" id="LWCA01001750">
    <property type="protein sequence ID" value="OAF64565.1"/>
    <property type="molecule type" value="Genomic_DNA"/>
</dbReference>
<accession>A0A177ARG0</accession>
<dbReference type="SUPFAM" id="SSF75304">
    <property type="entry name" value="Amidase signature (AS) enzymes"/>
    <property type="match status" value="1"/>
</dbReference>
<dbReference type="GO" id="GO:0009062">
    <property type="term" value="P:fatty acid catabolic process"/>
    <property type="evidence" value="ECO:0007669"/>
    <property type="project" value="TreeGrafter"/>
</dbReference>
<dbReference type="InterPro" id="IPR036928">
    <property type="entry name" value="AS_sf"/>
</dbReference>
<dbReference type="InterPro" id="IPR052096">
    <property type="entry name" value="Endocannabinoid_amidase"/>
</dbReference>
<keyword evidence="2" id="KW-1185">Reference proteome</keyword>
<dbReference type="OrthoDB" id="6428749at2759"/>
<reference evidence="1 2" key="1">
    <citation type="submission" date="2016-04" db="EMBL/GenBank/DDBJ databases">
        <title>The genome of Intoshia linei affirms orthonectids as highly simplified spiralians.</title>
        <authorList>
            <person name="Mikhailov K.V."/>
            <person name="Slusarev G.S."/>
            <person name="Nikitin M.A."/>
            <person name="Logacheva M.D."/>
            <person name="Penin A."/>
            <person name="Aleoshin V."/>
            <person name="Panchin Y.V."/>
        </authorList>
    </citation>
    <scope>NUCLEOTIDE SEQUENCE [LARGE SCALE GENOMIC DNA]</scope>
    <source>
        <strain evidence="1">Intl2013</strain>
        <tissue evidence="1">Whole animal</tissue>
    </source>
</reference>
<dbReference type="AlphaFoldDB" id="A0A177ARG0"/>
<dbReference type="Proteomes" id="UP000078046">
    <property type="component" value="Unassembled WGS sequence"/>
</dbReference>
<gene>
    <name evidence="1" type="ORF">A3Q56_07725</name>
</gene>
<dbReference type="GO" id="GO:0004040">
    <property type="term" value="F:amidase activity"/>
    <property type="evidence" value="ECO:0007669"/>
    <property type="project" value="TreeGrafter"/>
</dbReference>
<comment type="caution">
    <text evidence="1">The sequence shown here is derived from an EMBL/GenBank/DDBJ whole genome shotgun (WGS) entry which is preliminary data.</text>
</comment>